<evidence type="ECO:0000256" key="9">
    <source>
        <dbReference type="SAM" id="Phobius"/>
    </source>
</evidence>
<feature type="transmembrane region" description="Helical" evidence="9">
    <location>
        <begin position="194"/>
        <end position="213"/>
    </location>
</feature>
<dbReference type="Proteomes" id="UP000726170">
    <property type="component" value="Unassembled WGS sequence"/>
</dbReference>
<evidence type="ECO:0000313" key="11">
    <source>
        <dbReference type="EMBL" id="MBU5484008.1"/>
    </source>
</evidence>
<feature type="transmembrane region" description="Helical" evidence="9">
    <location>
        <begin position="233"/>
        <end position="265"/>
    </location>
</feature>
<evidence type="ECO:0000256" key="5">
    <source>
        <dbReference type="ARBA" id="ARBA00022692"/>
    </source>
</evidence>
<proteinExistence type="inferred from homology"/>
<sequence length="439" mass="46212">MDKKSNFLGLVPLVFFLALFMGTGIITGDFTNMPLLLALIFASGFALLFDKKGEKTSLNDKIDIFSKAGGEPTIILMVVVFLLAGAFYSIADAMGAVSSIVNLGLSVLPANMLLPGIFMVGCTLSFAMGTSMGTISALTPIGVGIAQQTGIGLPLVLGTVVGSAMFGDNLSFISDTTIAAIRTQGVEPRDKFKANFLIVLPAVIITLIALTFLSTGNAELATYEYSLVRIIPYVAIIVSALIGVNVMLVLGIGIGSGAIIGLAMGSFNMVELFQVLQRGMGWMEDLAIIAIIVGGLVGLMSHYGGLDYLLEKVTSKVKTKKGAEMGIAALVSVIDIATTNNTISIITAGPLAKDLSKEYDIDPRRTASILDIFSSAFQGLIPYGGQLLLAAGIGKISPIEIVPFSIYSFLIIIFGLLAIIFDLPKLKSKDNKNDLTMKG</sequence>
<organism evidence="11 12">
    <name type="scientific">Clostridium mobile</name>
    <dbReference type="NCBI Taxonomy" id="2841512"/>
    <lineage>
        <taxon>Bacteria</taxon>
        <taxon>Bacillati</taxon>
        <taxon>Bacillota</taxon>
        <taxon>Clostridia</taxon>
        <taxon>Eubacteriales</taxon>
        <taxon>Clostridiaceae</taxon>
        <taxon>Clostridium</taxon>
    </lineage>
</organism>
<evidence type="ECO:0000256" key="8">
    <source>
        <dbReference type="ARBA" id="ARBA00038435"/>
    </source>
</evidence>
<dbReference type="PANTHER" id="PTHR33451">
    <property type="entry name" value="MALATE-2H(+)/NA(+)-LACTATE ANTIPORTER"/>
    <property type="match status" value="1"/>
</dbReference>
<comment type="caution">
    <text evidence="11">The sequence shown here is derived from an EMBL/GenBank/DDBJ whole genome shotgun (WGS) entry which is preliminary data.</text>
</comment>
<evidence type="ECO:0000259" key="10">
    <source>
        <dbReference type="Pfam" id="PF03553"/>
    </source>
</evidence>
<feature type="transmembrane region" description="Helical" evidence="9">
    <location>
        <begin position="32"/>
        <end position="49"/>
    </location>
</feature>
<dbReference type="PANTHER" id="PTHR33451:SF5">
    <property type="entry name" value="NA+_H+ ANTIPORTER"/>
    <property type="match status" value="1"/>
</dbReference>
<feature type="transmembrane region" description="Helical" evidence="9">
    <location>
        <begin position="96"/>
        <end position="114"/>
    </location>
</feature>
<keyword evidence="3" id="KW-0050">Antiport</keyword>
<protein>
    <submittedName>
        <fullName evidence="11">Na+/H+ antiporter NhaC family protein</fullName>
    </submittedName>
</protein>
<feature type="transmembrane region" description="Helical" evidence="9">
    <location>
        <begin position="70"/>
        <end position="90"/>
    </location>
</feature>
<evidence type="ECO:0000256" key="2">
    <source>
        <dbReference type="ARBA" id="ARBA00022448"/>
    </source>
</evidence>
<evidence type="ECO:0000256" key="4">
    <source>
        <dbReference type="ARBA" id="ARBA00022475"/>
    </source>
</evidence>
<comment type="similarity">
    <text evidence="8">Belongs to the NhaC Na(+)/H(+) (TC 2.A.35) antiporter family.</text>
</comment>
<reference evidence="11 12" key="1">
    <citation type="submission" date="2021-06" db="EMBL/GenBank/DDBJ databases">
        <authorList>
            <person name="Sun Q."/>
            <person name="Li D."/>
        </authorList>
    </citation>
    <scope>NUCLEOTIDE SEQUENCE [LARGE SCALE GENOMIC DNA]</scope>
    <source>
        <strain evidence="11 12">MSJ-11</strain>
    </source>
</reference>
<evidence type="ECO:0000256" key="3">
    <source>
        <dbReference type="ARBA" id="ARBA00022449"/>
    </source>
</evidence>
<dbReference type="RefSeq" id="WP_216438505.1">
    <property type="nucleotide sequence ID" value="NZ_JAHLQF010000002.1"/>
</dbReference>
<keyword evidence="2" id="KW-0813">Transport</keyword>
<feature type="transmembrane region" description="Helical" evidence="9">
    <location>
        <begin position="151"/>
        <end position="173"/>
    </location>
</feature>
<feature type="domain" description="Na+/H+ antiporter NhaC-like C-terminal" evidence="10">
    <location>
        <begin position="219"/>
        <end position="417"/>
    </location>
</feature>
<keyword evidence="12" id="KW-1185">Reference proteome</keyword>
<evidence type="ECO:0000256" key="7">
    <source>
        <dbReference type="ARBA" id="ARBA00023136"/>
    </source>
</evidence>
<dbReference type="Pfam" id="PF03553">
    <property type="entry name" value="Na_H_antiporter"/>
    <property type="match status" value="2"/>
</dbReference>
<evidence type="ECO:0000256" key="1">
    <source>
        <dbReference type="ARBA" id="ARBA00004651"/>
    </source>
</evidence>
<evidence type="ECO:0000313" key="12">
    <source>
        <dbReference type="Proteomes" id="UP000726170"/>
    </source>
</evidence>
<feature type="transmembrane region" description="Helical" evidence="9">
    <location>
        <begin position="126"/>
        <end position="145"/>
    </location>
</feature>
<feature type="domain" description="Na+/H+ antiporter NhaC-like C-terminal" evidence="10">
    <location>
        <begin position="24"/>
        <end position="209"/>
    </location>
</feature>
<gene>
    <name evidence="11" type="ORF">KQI86_06670</name>
</gene>
<accession>A0ABS6EFL5</accession>
<comment type="subcellular location">
    <subcellularLocation>
        <location evidence="1">Cell membrane</location>
        <topology evidence="1">Multi-pass membrane protein</topology>
    </subcellularLocation>
</comment>
<feature type="transmembrane region" description="Helical" evidence="9">
    <location>
        <begin position="7"/>
        <end position="26"/>
    </location>
</feature>
<dbReference type="InterPro" id="IPR052180">
    <property type="entry name" value="NhaC_Na-H+_Antiporter"/>
</dbReference>
<feature type="transmembrane region" description="Helical" evidence="9">
    <location>
        <begin position="369"/>
        <end position="389"/>
    </location>
</feature>
<name>A0ABS6EFL5_9CLOT</name>
<keyword evidence="5 9" id="KW-0812">Transmembrane</keyword>
<dbReference type="InterPro" id="IPR018461">
    <property type="entry name" value="Na/H_Antiport_NhaC-like_C"/>
</dbReference>
<dbReference type="EMBL" id="JAHLQF010000002">
    <property type="protein sequence ID" value="MBU5484008.1"/>
    <property type="molecule type" value="Genomic_DNA"/>
</dbReference>
<keyword evidence="4" id="KW-1003">Cell membrane</keyword>
<feature type="transmembrane region" description="Helical" evidence="9">
    <location>
        <begin position="401"/>
        <end position="423"/>
    </location>
</feature>
<feature type="transmembrane region" description="Helical" evidence="9">
    <location>
        <begin position="325"/>
        <end position="348"/>
    </location>
</feature>
<keyword evidence="7 9" id="KW-0472">Membrane</keyword>
<feature type="transmembrane region" description="Helical" evidence="9">
    <location>
        <begin position="286"/>
        <end position="305"/>
    </location>
</feature>
<keyword evidence="6 9" id="KW-1133">Transmembrane helix</keyword>
<evidence type="ECO:0000256" key="6">
    <source>
        <dbReference type="ARBA" id="ARBA00022989"/>
    </source>
</evidence>